<organism evidence="3 4">
    <name type="scientific">Cryobacterium frigoriphilum</name>
    <dbReference type="NCBI Taxonomy" id="1259150"/>
    <lineage>
        <taxon>Bacteria</taxon>
        <taxon>Bacillati</taxon>
        <taxon>Actinomycetota</taxon>
        <taxon>Actinomycetes</taxon>
        <taxon>Micrococcales</taxon>
        <taxon>Microbacteriaceae</taxon>
        <taxon>Cryobacterium</taxon>
    </lineage>
</organism>
<comment type="caution">
    <text evidence="3">The sequence shown here is derived from an EMBL/GenBank/DDBJ whole genome shotgun (WGS) entry which is preliminary data.</text>
</comment>
<dbReference type="InterPro" id="IPR018392">
    <property type="entry name" value="LysM"/>
</dbReference>
<dbReference type="RefSeq" id="WP_134518907.1">
    <property type="nucleotide sequence ID" value="NZ_SOHE01000033.1"/>
</dbReference>
<keyword evidence="1" id="KW-1133">Transmembrane helix</keyword>
<dbReference type="InterPro" id="IPR036779">
    <property type="entry name" value="LysM_dom_sf"/>
</dbReference>
<dbReference type="OrthoDB" id="5084290at2"/>
<dbReference type="EMBL" id="SOHE01000033">
    <property type="protein sequence ID" value="TFD51898.1"/>
    <property type="molecule type" value="Genomic_DNA"/>
</dbReference>
<dbReference type="Gene3D" id="3.10.350.10">
    <property type="entry name" value="LysM domain"/>
    <property type="match status" value="1"/>
</dbReference>
<keyword evidence="1" id="KW-0472">Membrane</keyword>
<keyword evidence="4" id="KW-1185">Reference proteome</keyword>
<protein>
    <recommendedName>
        <fullName evidence="2">LysM domain-containing protein</fullName>
    </recommendedName>
</protein>
<feature type="domain" description="LysM" evidence="2">
    <location>
        <begin position="62"/>
        <end position="111"/>
    </location>
</feature>
<keyword evidence="1" id="KW-0812">Transmembrane</keyword>
<gene>
    <name evidence="3" type="ORF">E3T55_07210</name>
</gene>
<evidence type="ECO:0000313" key="3">
    <source>
        <dbReference type="EMBL" id="TFD51898.1"/>
    </source>
</evidence>
<dbReference type="Pfam" id="PF01476">
    <property type="entry name" value="LysM"/>
    <property type="match status" value="1"/>
</dbReference>
<accession>A0A4R9A471</accession>
<sequence>MSAATSVESVRSTLRLTRRGRVVFTGLAAIPIGAVALVLALNGGLASAAGPTNGSGGVTFEYVTIQAGESLWQVAESIAPTADPRDVIAEIISLNRLGIDAVEPGQRLALPLSYTAAE</sequence>
<evidence type="ECO:0000313" key="4">
    <source>
        <dbReference type="Proteomes" id="UP000297447"/>
    </source>
</evidence>
<evidence type="ECO:0000259" key="2">
    <source>
        <dbReference type="SMART" id="SM00257"/>
    </source>
</evidence>
<name>A0A4R9A471_9MICO</name>
<dbReference type="SMART" id="SM00257">
    <property type="entry name" value="LysM"/>
    <property type="match status" value="1"/>
</dbReference>
<reference evidence="3 4" key="1">
    <citation type="submission" date="2019-03" db="EMBL/GenBank/DDBJ databases">
        <title>Genomics of glacier-inhabiting Cryobacterium strains.</title>
        <authorList>
            <person name="Liu Q."/>
            <person name="Xin Y.-H."/>
        </authorList>
    </citation>
    <scope>NUCLEOTIDE SEQUENCE [LARGE SCALE GENOMIC DNA]</scope>
    <source>
        <strain evidence="3 4">Hh14</strain>
    </source>
</reference>
<dbReference type="AlphaFoldDB" id="A0A4R9A471"/>
<dbReference type="Proteomes" id="UP000297447">
    <property type="component" value="Unassembled WGS sequence"/>
</dbReference>
<feature type="transmembrane region" description="Helical" evidence="1">
    <location>
        <begin position="21"/>
        <end position="41"/>
    </location>
</feature>
<evidence type="ECO:0000256" key="1">
    <source>
        <dbReference type="SAM" id="Phobius"/>
    </source>
</evidence>
<proteinExistence type="predicted"/>